<organism evidence="6 8">
    <name type="scientific">Gordonia amicalis</name>
    <dbReference type="NCBI Taxonomy" id="89053"/>
    <lineage>
        <taxon>Bacteria</taxon>
        <taxon>Bacillati</taxon>
        <taxon>Actinomycetota</taxon>
        <taxon>Actinomycetes</taxon>
        <taxon>Mycobacteriales</taxon>
        <taxon>Gordoniaceae</taxon>
        <taxon>Gordonia</taxon>
    </lineage>
</organism>
<dbReference type="PANTHER" id="PTHR32309">
    <property type="entry name" value="TYROSINE-PROTEIN KINASE"/>
    <property type="match status" value="1"/>
</dbReference>
<name>A0AAE4R679_9ACTN</name>
<dbReference type="Gene3D" id="3.40.50.300">
    <property type="entry name" value="P-loop containing nucleotide triphosphate hydrolases"/>
    <property type="match status" value="1"/>
</dbReference>
<feature type="transmembrane region" description="Helical" evidence="4">
    <location>
        <begin position="173"/>
        <end position="195"/>
    </location>
</feature>
<dbReference type="CDD" id="cd05387">
    <property type="entry name" value="BY-kinase"/>
    <property type="match status" value="1"/>
</dbReference>
<protein>
    <submittedName>
        <fullName evidence="6">Protein tyrosine kinase</fullName>
    </submittedName>
</protein>
<dbReference type="GO" id="GO:0004713">
    <property type="term" value="F:protein tyrosine kinase activity"/>
    <property type="evidence" value="ECO:0007669"/>
    <property type="project" value="TreeGrafter"/>
</dbReference>
<feature type="transmembrane region" description="Helical" evidence="4">
    <location>
        <begin position="12"/>
        <end position="34"/>
    </location>
</feature>
<dbReference type="GO" id="GO:0005886">
    <property type="term" value="C:plasma membrane"/>
    <property type="evidence" value="ECO:0007669"/>
    <property type="project" value="TreeGrafter"/>
</dbReference>
<dbReference type="Proteomes" id="UP001185922">
    <property type="component" value="Unassembled WGS sequence"/>
</dbReference>
<reference evidence="6 7" key="1">
    <citation type="submission" date="2023-10" db="EMBL/GenBank/DDBJ databases">
        <title>Development of a sustainable strategy for remediation of hydrocarbon-contaminated territories based on the waste exchange concept.</title>
        <authorList>
            <person name="Krivoruchko A."/>
        </authorList>
    </citation>
    <scope>NUCLEOTIDE SEQUENCE</scope>
    <source>
        <strain evidence="5 7">IEGM 1266</strain>
        <strain evidence="6">IEGM 1279</strain>
    </source>
</reference>
<evidence type="ECO:0000313" key="7">
    <source>
        <dbReference type="Proteomes" id="UP001185779"/>
    </source>
</evidence>
<accession>A0AAE4R679</accession>
<sequence length="519" mass="53001">MPFNEYVRTAVRYWWAVVASVLVGGLVGFGYGMYFTSVDYVSTARLFVTAEGGTSVGESYQNNLFAEGRVNSYAQIATSEQVATRASQALEGAIGPADLQSQTTALPVEDTVILTISVSGPSPQRAQSYASAVAQQTVEVVQELETSRRGGTSAASAVLYDEPGLPAPAGAPWMLWTGIGVGAGLVVGVVVALLLGWRRRGTVVDEATAVDSTHHPVLAVLSPHPVSVEAIGGGESVDPDADALRGLHNLIRFLGGRRNEQDRAPRVIGFTGVGPEARAADIAARFASTVAATGNTVLLVDGDLSGGGLTAGAEISADHGLSTVLTGSAGSVDPYVRHGALTILPAGPVPPESGALVSSPVMGSVLDELRERFDYIVIACPPMRPEKPGSTQRGTSSDSIVYSALADAMVVVVRSGTATRKALSDSVAAIELVGSVIGTVLVGGKRGPMSSPDSSVTESGADEQPVDDAVYADDTVPDENIESAPDSATGTIRATIGHSSPNGSGPAAAAGVPSDGRGR</sequence>
<dbReference type="GeneID" id="77171433"/>
<dbReference type="InterPro" id="IPR027417">
    <property type="entry name" value="P-loop_NTPase"/>
</dbReference>
<feature type="region of interest" description="Disordered" evidence="3">
    <location>
        <begin position="443"/>
        <end position="519"/>
    </location>
</feature>
<keyword evidence="4" id="KW-0472">Membrane</keyword>
<comment type="caution">
    <text evidence="6">The sequence shown here is derived from an EMBL/GenBank/DDBJ whole genome shotgun (WGS) entry which is preliminary data.</text>
</comment>
<dbReference type="SUPFAM" id="SSF52540">
    <property type="entry name" value="P-loop containing nucleoside triphosphate hydrolases"/>
    <property type="match status" value="1"/>
</dbReference>
<keyword evidence="4" id="KW-0812">Transmembrane</keyword>
<evidence type="ECO:0000313" key="5">
    <source>
        <dbReference type="EMBL" id="MDV6307473.1"/>
    </source>
</evidence>
<keyword evidence="6" id="KW-0418">Kinase</keyword>
<evidence type="ECO:0000256" key="3">
    <source>
        <dbReference type="SAM" id="MobiDB-lite"/>
    </source>
</evidence>
<keyword evidence="2" id="KW-0067">ATP-binding</keyword>
<dbReference type="AlphaFoldDB" id="A0AAE4R679"/>
<dbReference type="RefSeq" id="WP_006435251.1">
    <property type="nucleotide sequence ID" value="NZ_CP091855.1"/>
</dbReference>
<feature type="compositionally biased region" description="Low complexity" evidence="3">
    <location>
        <begin position="497"/>
        <end position="519"/>
    </location>
</feature>
<keyword evidence="1" id="KW-0547">Nucleotide-binding</keyword>
<keyword evidence="4" id="KW-1133">Transmembrane helix</keyword>
<dbReference type="EMBL" id="JAWLKH010000029">
    <property type="protein sequence ID" value="MDV6314225.1"/>
    <property type="molecule type" value="Genomic_DNA"/>
</dbReference>
<evidence type="ECO:0000256" key="4">
    <source>
        <dbReference type="SAM" id="Phobius"/>
    </source>
</evidence>
<dbReference type="InterPro" id="IPR005702">
    <property type="entry name" value="Wzc-like_C"/>
</dbReference>
<evidence type="ECO:0000256" key="1">
    <source>
        <dbReference type="ARBA" id="ARBA00022741"/>
    </source>
</evidence>
<dbReference type="PANTHER" id="PTHR32309:SF13">
    <property type="entry name" value="FERRIC ENTEROBACTIN TRANSPORT PROTEIN FEPE"/>
    <property type="match status" value="1"/>
</dbReference>
<evidence type="ECO:0000256" key="2">
    <source>
        <dbReference type="ARBA" id="ARBA00022840"/>
    </source>
</evidence>
<dbReference type="InterPro" id="IPR050445">
    <property type="entry name" value="Bact_polysacc_biosynth/exp"/>
</dbReference>
<evidence type="ECO:0000313" key="8">
    <source>
        <dbReference type="Proteomes" id="UP001185922"/>
    </source>
</evidence>
<evidence type="ECO:0000313" key="6">
    <source>
        <dbReference type="EMBL" id="MDV6314225.1"/>
    </source>
</evidence>
<keyword evidence="7" id="KW-1185">Reference proteome</keyword>
<keyword evidence="6" id="KW-0808">Transferase</keyword>
<proteinExistence type="predicted"/>
<dbReference type="Proteomes" id="UP001185779">
    <property type="component" value="Unassembled WGS sequence"/>
</dbReference>
<dbReference type="EMBL" id="JAWLKI010000008">
    <property type="protein sequence ID" value="MDV6307473.1"/>
    <property type="molecule type" value="Genomic_DNA"/>
</dbReference>
<gene>
    <name evidence="5" type="ORF">R3P94_09055</name>
    <name evidence="6" type="ORF">R3Q15_20455</name>
</gene>